<feature type="compositionally biased region" description="Basic residues" evidence="1">
    <location>
        <begin position="109"/>
        <end position="128"/>
    </location>
</feature>
<proteinExistence type="predicted"/>
<evidence type="ECO:0000256" key="1">
    <source>
        <dbReference type="SAM" id="MobiDB-lite"/>
    </source>
</evidence>
<reference evidence="2 3" key="1">
    <citation type="submission" date="2023-11" db="EMBL/GenBank/DDBJ databases">
        <authorList>
            <person name="Okamura Y."/>
        </authorList>
    </citation>
    <scope>NUCLEOTIDE SEQUENCE [LARGE SCALE GENOMIC DNA]</scope>
</reference>
<feature type="compositionally biased region" description="Basic and acidic residues" evidence="1">
    <location>
        <begin position="187"/>
        <end position="201"/>
    </location>
</feature>
<dbReference type="Proteomes" id="UP001497472">
    <property type="component" value="Unassembled WGS sequence"/>
</dbReference>
<comment type="caution">
    <text evidence="2">The sequence shown here is derived from an EMBL/GenBank/DDBJ whole genome shotgun (WGS) entry which is preliminary data.</text>
</comment>
<sequence length="261" mass="29872">MSMLHSQTDWTKIKSESLDSKYEKCRNITEEIYKRINITFQVKKLENPVQSELSEESDLDSNDLSNETDLFACDKTSISSSTELESLVHGTVACEKYININNNEERVKAKQYKRPKKRFRKRIKKQQKQSKQSDGSSDEAVPLSRVTDMDVRRSSSPNKPDCVMGVPNIVIITSDLKYKIKSPPPSLKEKKSQRSEPKPETTDSQSVDNSDTSELSLTDKNGPRACHMCNLMCKGERGLRRHIKMSHIEDLKDTTKQRTPQ</sequence>
<gene>
    <name evidence="2" type="ORF">LNINA_LOCUS12182</name>
</gene>
<accession>A0AAV1JWH5</accession>
<organism evidence="2 3">
    <name type="scientific">Leptosia nina</name>
    <dbReference type="NCBI Taxonomy" id="320188"/>
    <lineage>
        <taxon>Eukaryota</taxon>
        <taxon>Metazoa</taxon>
        <taxon>Ecdysozoa</taxon>
        <taxon>Arthropoda</taxon>
        <taxon>Hexapoda</taxon>
        <taxon>Insecta</taxon>
        <taxon>Pterygota</taxon>
        <taxon>Neoptera</taxon>
        <taxon>Endopterygota</taxon>
        <taxon>Lepidoptera</taxon>
        <taxon>Glossata</taxon>
        <taxon>Ditrysia</taxon>
        <taxon>Papilionoidea</taxon>
        <taxon>Pieridae</taxon>
        <taxon>Pierinae</taxon>
        <taxon>Leptosia</taxon>
    </lineage>
</organism>
<dbReference type="AlphaFoldDB" id="A0AAV1JWH5"/>
<protein>
    <recommendedName>
        <fullName evidence="4">C2H2-type domain-containing protein</fullName>
    </recommendedName>
</protein>
<dbReference type="EMBL" id="CAVLEF010000215">
    <property type="protein sequence ID" value="CAK1553168.1"/>
    <property type="molecule type" value="Genomic_DNA"/>
</dbReference>
<keyword evidence="3" id="KW-1185">Reference proteome</keyword>
<evidence type="ECO:0000313" key="3">
    <source>
        <dbReference type="Proteomes" id="UP001497472"/>
    </source>
</evidence>
<evidence type="ECO:0008006" key="4">
    <source>
        <dbReference type="Google" id="ProtNLM"/>
    </source>
</evidence>
<name>A0AAV1JWH5_9NEOP</name>
<feature type="compositionally biased region" description="Polar residues" evidence="1">
    <location>
        <begin position="202"/>
        <end position="219"/>
    </location>
</feature>
<evidence type="ECO:0000313" key="2">
    <source>
        <dbReference type="EMBL" id="CAK1553168.1"/>
    </source>
</evidence>
<feature type="region of interest" description="Disordered" evidence="1">
    <location>
        <begin position="180"/>
        <end position="221"/>
    </location>
</feature>
<feature type="region of interest" description="Disordered" evidence="1">
    <location>
        <begin position="109"/>
        <end position="164"/>
    </location>
</feature>